<name>A0A4R6U4W0_9BACI</name>
<comment type="caution">
    <text evidence="1">The sequence shown here is derived from an EMBL/GenBank/DDBJ whole genome shotgun (WGS) entry which is preliminary data.</text>
</comment>
<dbReference type="Gene3D" id="3.10.450.40">
    <property type="match status" value="2"/>
</dbReference>
<sequence length="162" mass="18582">MKTRIWSGVTVVVVLMTWLLIDTYVTAREPMVQEQGTARETVLAAYPSMEISETTTYYGDVAVQVIRGQYEQEPHIAWVFPQEEGSKIVLRKESDGVSKTALIDKVKTERNPEKFLSVKLGIKDEKPVWSVVYIAQDGRQYYEFYAFQTGEFIESISLKRTT</sequence>
<evidence type="ECO:0000313" key="1">
    <source>
        <dbReference type="EMBL" id="TDQ41498.1"/>
    </source>
</evidence>
<dbReference type="Proteomes" id="UP000295632">
    <property type="component" value="Unassembled WGS sequence"/>
</dbReference>
<keyword evidence="2" id="KW-1185">Reference proteome</keyword>
<dbReference type="AlphaFoldDB" id="A0A4R6U4W0"/>
<evidence type="ECO:0000313" key="2">
    <source>
        <dbReference type="Proteomes" id="UP000295632"/>
    </source>
</evidence>
<dbReference type="EMBL" id="SNYJ01000003">
    <property type="protein sequence ID" value="TDQ41498.1"/>
    <property type="molecule type" value="Genomic_DNA"/>
</dbReference>
<dbReference type="SUPFAM" id="SSF54403">
    <property type="entry name" value="Cystatin/monellin"/>
    <property type="match status" value="1"/>
</dbReference>
<gene>
    <name evidence="1" type="ORF">EV213_10376</name>
</gene>
<accession>A0A4R6U4W0</accession>
<dbReference type="OrthoDB" id="2381181at2"/>
<protein>
    <submittedName>
        <fullName evidence="1">Uncharacterized protein YpmB</fullName>
    </submittedName>
</protein>
<organism evidence="1 2">
    <name type="scientific">Aureibacillus halotolerans</name>
    <dbReference type="NCBI Taxonomy" id="1508390"/>
    <lineage>
        <taxon>Bacteria</taxon>
        <taxon>Bacillati</taxon>
        <taxon>Bacillota</taxon>
        <taxon>Bacilli</taxon>
        <taxon>Bacillales</taxon>
        <taxon>Bacillaceae</taxon>
        <taxon>Aureibacillus</taxon>
    </lineage>
</organism>
<reference evidence="1 2" key="1">
    <citation type="submission" date="2019-03" db="EMBL/GenBank/DDBJ databases">
        <title>Genomic Encyclopedia of Type Strains, Phase IV (KMG-IV): sequencing the most valuable type-strain genomes for metagenomic binning, comparative biology and taxonomic classification.</title>
        <authorList>
            <person name="Goeker M."/>
        </authorList>
    </citation>
    <scope>NUCLEOTIDE SEQUENCE [LARGE SCALE GENOMIC DNA]</scope>
    <source>
        <strain evidence="1 2">DSM 28697</strain>
    </source>
</reference>
<dbReference type="InterPro" id="IPR046350">
    <property type="entry name" value="Cystatin_sf"/>
</dbReference>
<proteinExistence type="predicted"/>